<protein>
    <submittedName>
        <fullName evidence="1">Uncharacterized protein</fullName>
    </submittedName>
</protein>
<accession>A0A931GVJ9</accession>
<name>A0A931GVJ9_9BACT</name>
<gene>
    <name evidence="1" type="ORF">I5907_09490</name>
</gene>
<dbReference type="RefSeq" id="WP_196990474.1">
    <property type="nucleotide sequence ID" value="NZ_JADWYR010000001.1"/>
</dbReference>
<organism evidence="1 2">
    <name type="scientific">Panacibacter microcysteis</name>
    <dbReference type="NCBI Taxonomy" id="2793269"/>
    <lineage>
        <taxon>Bacteria</taxon>
        <taxon>Pseudomonadati</taxon>
        <taxon>Bacteroidota</taxon>
        <taxon>Chitinophagia</taxon>
        <taxon>Chitinophagales</taxon>
        <taxon>Chitinophagaceae</taxon>
        <taxon>Panacibacter</taxon>
    </lineage>
</organism>
<evidence type="ECO:0000313" key="2">
    <source>
        <dbReference type="Proteomes" id="UP000628448"/>
    </source>
</evidence>
<proteinExistence type="predicted"/>
<dbReference type="EMBL" id="JADWYR010000001">
    <property type="protein sequence ID" value="MBG9376465.1"/>
    <property type="molecule type" value="Genomic_DNA"/>
</dbReference>
<reference evidence="1" key="1">
    <citation type="submission" date="2020-11" db="EMBL/GenBank/DDBJ databases">
        <title>Bacterial whole genome sequence for Panacibacter sp. DH6.</title>
        <authorList>
            <person name="Le V."/>
            <person name="Ko S."/>
            <person name="Ahn C.-Y."/>
            <person name="Oh H.-M."/>
        </authorList>
    </citation>
    <scope>NUCLEOTIDE SEQUENCE</scope>
    <source>
        <strain evidence="1">DH6</strain>
    </source>
</reference>
<comment type="caution">
    <text evidence="1">The sequence shown here is derived from an EMBL/GenBank/DDBJ whole genome shotgun (WGS) entry which is preliminary data.</text>
</comment>
<dbReference type="AlphaFoldDB" id="A0A931GVJ9"/>
<sequence length="52" mass="6015">MTKIKDFLRIKSARFLWVAQCVEARAAKNKKAWLHMPNNEHDDEVSDTTAAQ</sequence>
<dbReference type="Proteomes" id="UP000628448">
    <property type="component" value="Unassembled WGS sequence"/>
</dbReference>
<keyword evidence="2" id="KW-1185">Reference proteome</keyword>
<evidence type="ECO:0000313" key="1">
    <source>
        <dbReference type="EMBL" id="MBG9376465.1"/>
    </source>
</evidence>